<sequence>MRNLLTMTCMVILASCVAAICTGQTISLKGRVLDENGVPIENATVYVKQKKAGGGATITLADGSFTLRVNEGVLLMVTSVGYNDQQLPAVQGMTVKMHADLRNLSDVVVTGVGVATSKKKVPIDVATVSSKDFAKSATTSIDQALDGQIAGAQVQQTSGQPGAGFNIVLRGVNTLSTSAAALYIVDGTVVQDISNLDPSVVDHVEVVKGPAGGMLYGAKGGQGVIQIFTKKGAAGRKMTINLSTKVSIDNILKGKRPILAAYHHYVTDGSGNILNAAGTIISHDATGTWTDPAVPDPTAFPATVNNKTFNIPTYDHFKQAFRQALTYNHTINVAGGGNSSDYAFSASNLDQQDVFSNKFERTNLTLNLGLNPFKGFTFRSISQGIIGYQNLLNGNRFAIVNAYPWIDLNWRDSTGHRAIKTSTASNQNNSLSEQEWHQQYTKSLDIVQNFQANFKLPRYLELDAKYGIDYRSSDATNYYLNQTSDLQTALHWGPSRQGSLTNTTTTTTWQDALFTVFLRTDFQNDFHLSLPIRTTSQFSYEWFNSYERQYYAEGIQLPAYPPININVAAQKTDGDFYTAFTQFGFLFNQTIDYGNLFGISGGLRSDYASTFGRGGNAQTFDRGTVYFRPSEWMKGQHLVNDWKLRAAYGKAGTQPQSTGNYDRQTTLGVTTLGTGVALSTQTVARNPDLVVQLTSETEIGTDITFNGLKGDWLPRVTFSGTWWHRLNEDLEQTANVAPSTGFSGLLSNLSTIESHGLDMSLDVQVLSSGKFSWTSAVRWGFSHAVVTKISGGQDIINGEFSVKQGKALGLFYGQTPVHSLTQLMADGKTPYVPTASASNYELDNGTVINKTTYAALMTAANDQSVIGKSYPDFTSAWINTFTLFRDLTFSFQFDWVHGNNIYNLTRQWLYSPAGGSGGSGGVSKDFDQSVTINGKPGAYVNYYQSLYNLVNPSSWFVENGSYIRLRDLSLSYDFSPLMKVPWVKRLSATISGRNLLTFTKFHGMDPENTTAVNSQGVAIGGVGAINGVDYFGIPNLRSYQFGLNVGF</sequence>
<dbReference type="SUPFAM" id="SSF49464">
    <property type="entry name" value="Carboxypeptidase regulatory domain-like"/>
    <property type="match status" value="1"/>
</dbReference>
<dbReference type="Pfam" id="PF07715">
    <property type="entry name" value="Plug"/>
    <property type="match status" value="1"/>
</dbReference>
<keyword evidence="1" id="KW-0998">Cell outer membrane</keyword>
<dbReference type="InterPro" id="IPR012910">
    <property type="entry name" value="Plug_dom"/>
</dbReference>
<dbReference type="InterPro" id="IPR037066">
    <property type="entry name" value="Plug_dom_sf"/>
</dbReference>
<dbReference type="NCBIfam" id="TIGR04056">
    <property type="entry name" value="OMP_RagA_SusC"/>
    <property type="match status" value="1"/>
</dbReference>
<keyword evidence="2" id="KW-0732">Signal</keyword>
<dbReference type="Gene3D" id="2.170.130.10">
    <property type="entry name" value="TonB-dependent receptor, plug domain"/>
    <property type="match status" value="1"/>
</dbReference>
<comment type="caution">
    <text evidence="4">The sequence shown here is derived from an EMBL/GenBank/DDBJ whole genome shotgun (WGS) entry which is preliminary data.</text>
</comment>
<organism evidence="4 5">
    <name type="scientific">Dinghuibacter silviterrae</name>
    <dbReference type="NCBI Taxonomy" id="1539049"/>
    <lineage>
        <taxon>Bacteria</taxon>
        <taxon>Pseudomonadati</taxon>
        <taxon>Bacteroidota</taxon>
        <taxon>Chitinophagia</taxon>
        <taxon>Chitinophagales</taxon>
        <taxon>Chitinophagaceae</taxon>
        <taxon>Dinghuibacter</taxon>
    </lineage>
</organism>
<keyword evidence="1" id="KW-0813">Transport</keyword>
<dbReference type="GO" id="GO:0009279">
    <property type="term" value="C:cell outer membrane"/>
    <property type="evidence" value="ECO:0007669"/>
    <property type="project" value="UniProtKB-SubCell"/>
</dbReference>
<keyword evidence="1" id="KW-1134">Transmembrane beta strand</keyword>
<accession>A0A4R8DNX7</accession>
<keyword evidence="5" id="KW-1185">Reference proteome</keyword>
<reference evidence="4 5" key="1">
    <citation type="submission" date="2019-03" db="EMBL/GenBank/DDBJ databases">
        <title>Genomic Encyclopedia of Type Strains, Phase IV (KMG-IV): sequencing the most valuable type-strain genomes for metagenomic binning, comparative biology and taxonomic classification.</title>
        <authorList>
            <person name="Goeker M."/>
        </authorList>
    </citation>
    <scope>NUCLEOTIDE SEQUENCE [LARGE SCALE GENOMIC DNA]</scope>
    <source>
        <strain evidence="4 5">DSM 100059</strain>
    </source>
</reference>
<dbReference type="Proteomes" id="UP000294498">
    <property type="component" value="Unassembled WGS sequence"/>
</dbReference>
<dbReference type="InterPro" id="IPR023996">
    <property type="entry name" value="TonB-dep_OMP_SusC/RagA"/>
</dbReference>
<dbReference type="Pfam" id="PF13620">
    <property type="entry name" value="CarboxypepD_reg"/>
    <property type="match status" value="1"/>
</dbReference>
<dbReference type="InterPro" id="IPR039426">
    <property type="entry name" value="TonB-dep_rcpt-like"/>
</dbReference>
<comment type="subcellular location">
    <subcellularLocation>
        <location evidence="1">Cell outer membrane</location>
        <topology evidence="1">Multi-pass membrane protein</topology>
    </subcellularLocation>
</comment>
<evidence type="ECO:0000256" key="2">
    <source>
        <dbReference type="SAM" id="SignalP"/>
    </source>
</evidence>
<dbReference type="RefSeq" id="WP_133990114.1">
    <property type="nucleotide sequence ID" value="NZ_SODV01000001.1"/>
</dbReference>
<dbReference type="SUPFAM" id="SSF56935">
    <property type="entry name" value="Porins"/>
    <property type="match status" value="1"/>
</dbReference>
<dbReference type="AlphaFoldDB" id="A0A4R8DNX7"/>
<evidence type="ECO:0000313" key="5">
    <source>
        <dbReference type="Proteomes" id="UP000294498"/>
    </source>
</evidence>
<evidence type="ECO:0000259" key="3">
    <source>
        <dbReference type="Pfam" id="PF07715"/>
    </source>
</evidence>
<dbReference type="InterPro" id="IPR008969">
    <property type="entry name" value="CarboxyPept-like_regulatory"/>
</dbReference>
<proteinExistence type="inferred from homology"/>
<dbReference type="PROSITE" id="PS52016">
    <property type="entry name" value="TONB_DEPENDENT_REC_3"/>
    <property type="match status" value="1"/>
</dbReference>
<dbReference type="PROSITE" id="PS51257">
    <property type="entry name" value="PROKAR_LIPOPROTEIN"/>
    <property type="match status" value="1"/>
</dbReference>
<keyword evidence="1" id="KW-0812">Transmembrane</keyword>
<feature type="chain" id="PRO_5020269251" evidence="2">
    <location>
        <begin position="19"/>
        <end position="1047"/>
    </location>
</feature>
<dbReference type="EMBL" id="SODV01000001">
    <property type="protein sequence ID" value="TDW99425.1"/>
    <property type="molecule type" value="Genomic_DNA"/>
</dbReference>
<comment type="similarity">
    <text evidence="1">Belongs to the TonB-dependent receptor family.</text>
</comment>
<protein>
    <submittedName>
        <fullName evidence="4">TonB-linked SusC/RagA family outer membrane protein</fullName>
    </submittedName>
</protein>
<feature type="signal peptide" evidence="2">
    <location>
        <begin position="1"/>
        <end position="18"/>
    </location>
</feature>
<feature type="domain" description="TonB-dependent receptor plug" evidence="3">
    <location>
        <begin position="118"/>
        <end position="224"/>
    </location>
</feature>
<evidence type="ECO:0000313" key="4">
    <source>
        <dbReference type="EMBL" id="TDW99425.1"/>
    </source>
</evidence>
<name>A0A4R8DNX7_9BACT</name>
<evidence type="ECO:0000256" key="1">
    <source>
        <dbReference type="PROSITE-ProRule" id="PRU01360"/>
    </source>
</evidence>
<gene>
    <name evidence="4" type="ORF">EDB95_0435</name>
</gene>
<dbReference type="OrthoDB" id="9768177at2"/>
<keyword evidence="1" id="KW-0472">Membrane</keyword>
<dbReference type="Gene3D" id="2.60.40.1120">
    <property type="entry name" value="Carboxypeptidase-like, regulatory domain"/>
    <property type="match status" value="1"/>
</dbReference>